<gene>
    <name evidence="3" type="ORF">DSM100688_1851</name>
    <name evidence="4" type="ORF">GFD24_06470</name>
</gene>
<dbReference type="AlphaFoldDB" id="A0A6L4WXV3"/>
<evidence type="ECO:0000313" key="6">
    <source>
        <dbReference type="Proteomes" id="UP000482084"/>
    </source>
</evidence>
<comment type="caution">
    <text evidence="3">The sequence shown here is derived from an EMBL/GenBank/DDBJ whole genome shotgun (WGS) entry which is preliminary data.</text>
</comment>
<keyword evidence="1" id="KW-0812">Transmembrane</keyword>
<sequence>MPTSASSSPSPSSPSFPSASRRALAGIRAWWREPHFLEKNTIIGCVAIVVELIVRPPQSPAQMIVALACLAFAAAIPVIPRASRVIALIVCIVALPCLTLPDLLAAGDVVSFTALLALGYLLPRWGAVAVTVGYAVLDAAGFVLLHTGSIGGSVVRGMIDGIGEIEANDAAASGTAGTMDLTGVTGARTDIAAVLPQYSLIVFVFTVALNLMGIGFLVMFGSAFRRTAEANERAARSERLLGRVTREQELAHMIHDSVANDMSTIAMLAWRAKAAGAGDAGAGDVDEMLDAIYERSHHALDRVHEVIDVLNGKRELGEAGAGQNGTDLVDGTVDGLVRGGRSFDVQLEKYVEDQDRVMAMLGLRGVTRLNVASDVVVPVAVRRVVMGLIEEIYANIVRHGVAVSAVDGDISANGEAAYTLHIAVDGRGVRINEVNALAVDDAKTLAYGHGRGNGIRVHRAAIEALGGALHAGAQDGAWMVGAEIPLD</sequence>
<feature type="transmembrane region" description="Helical" evidence="1">
    <location>
        <begin position="85"/>
        <end position="118"/>
    </location>
</feature>
<dbReference type="Proteomes" id="UP000469943">
    <property type="component" value="Unassembled WGS sequence"/>
</dbReference>
<dbReference type="GO" id="GO:0046983">
    <property type="term" value="F:protein dimerization activity"/>
    <property type="evidence" value="ECO:0007669"/>
    <property type="project" value="InterPro"/>
</dbReference>
<feature type="domain" description="Signal transduction histidine kinase subgroup 3 dimerisation and phosphoacceptor" evidence="2">
    <location>
        <begin position="249"/>
        <end position="311"/>
    </location>
</feature>
<dbReference type="GO" id="GO:0000155">
    <property type="term" value="F:phosphorelay sensor kinase activity"/>
    <property type="evidence" value="ECO:0007669"/>
    <property type="project" value="InterPro"/>
</dbReference>
<dbReference type="EMBL" id="WBSM01000011">
    <property type="protein sequence ID" value="KAB8287076.1"/>
    <property type="molecule type" value="Genomic_DNA"/>
</dbReference>
<evidence type="ECO:0000256" key="1">
    <source>
        <dbReference type="SAM" id="Phobius"/>
    </source>
</evidence>
<evidence type="ECO:0000313" key="5">
    <source>
        <dbReference type="Proteomes" id="UP000469943"/>
    </source>
</evidence>
<accession>A0A6L4WXV3</accession>
<feature type="transmembrane region" description="Helical" evidence="1">
    <location>
        <begin position="198"/>
        <end position="220"/>
    </location>
</feature>
<evidence type="ECO:0000259" key="2">
    <source>
        <dbReference type="Pfam" id="PF07730"/>
    </source>
</evidence>
<evidence type="ECO:0000313" key="4">
    <source>
        <dbReference type="EMBL" id="NEG71855.1"/>
    </source>
</evidence>
<reference evidence="3 6" key="2">
    <citation type="submission" date="2019-10" db="EMBL/GenBank/DDBJ databases">
        <title>Characterization of the phylogenetic diversity of two novel species belonging to the genus Bifidobacterium: Bifidobacterium cebidarum sp. nov. and Bifidobacterium leontopitheci sp. nov.</title>
        <authorList>
            <person name="Lugli G.A."/>
            <person name="Duranti S."/>
            <person name="Milani C."/>
            <person name="Turroni F."/>
            <person name="Ventura M."/>
        </authorList>
    </citation>
    <scope>NUCLEOTIDE SEQUENCE [LARGE SCALE GENOMIC DNA]</scope>
    <source>
        <strain evidence="3 6">DSM 100688</strain>
    </source>
</reference>
<feature type="transmembrane region" description="Helical" evidence="1">
    <location>
        <begin position="61"/>
        <end position="79"/>
    </location>
</feature>
<name>A0A6L4WXV3_9BIFI</name>
<evidence type="ECO:0000313" key="3">
    <source>
        <dbReference type="EMBL" id="KAB8287076.1"/>
    </source>
</evidence>
<proteinExistence type="predicted"/>
<organism evidence="3 6">
    <name type="scientific">Bifidobacterium ramosum</name>
    <dbReference type="NCBI Taxonomy" id="1798158"/>
    <lineage>
        <taxon>Bacteria</taxon>
        <taxon>Bacillati</taxon>
        <taxon>Actinomycetota</taxon>
        <taxon>Actinomycetes</taxon>
        <taxon>Bifidobacteriales</taxon>
        <taxon>Bifidobacteriaceae</taxon>
        <taxon>Bifidobacterium</taxon>
    </lineage>
</organism>
<reference evidence="4 5" key="1">
    <citation type="submission" date="2019-10" db="EMBL/GenBank/DDBJ databases">
        <title>Bifidobacterium from non-human primates.</title>
        <authorList>
            <person name="Modesto M."/>
        </authorList>
    </citation>
    <scope>NUCLEOTIDE SEQUENCE [LARGE SCALE GENOMIC DNA]</scope>
    <source>
        <strain evidence="4 5">TREM</strain>
    </source>
</reference>
<dbReference type="InterPro" id="IPR011712">
    <property type="entry name" value="Sig_transdc_His_kin_sub3_dim/P"/>
</dbReference>
<dbReference type="InterPro" id="IPR036890">
    <property type="entry name" value="HATPase_C_sf"/>
</dbReference>
<dbReference type="Pfam" id="PF07730">
    <property type="entry name" value="HisKA_3"/>
    <property type="match status" value="1"/>
</dbReference>
<protein>
    <recommendedName>
        <fullName evidence="2">Signal transduction histidine kinase subgroup 3 dimerisation and phosphoacceptor domain-containing protein</fullName>
    </recommendedName>
</protein>
<dbReference type="Gene3D" id="3.30.565.10">
    <property type="entry name" value="Histidine kinase-like ATPase, C-terminal domain"/>
    <property type="match status" value="1"/>
</dbReference>
<feature type="transmembrane region" description="Helical" evidence="1">
    <location>
        <begin position="125"/>
        <end position="145"/>
    </location>
</feature>
<dbReference type="Proteomes" id="UP000482084">
    <property type="component" value="Unassembled WGS sequence"/>
</dbReference>
<keyword evidence="1" id="KW-1133">Transmembrane helix</keyword>
<keyword evidence="6" id="KW-1185">Reference proteome</keyword>
<dbReference type="GO" id="GO:0016020">
    <property type="term" value="C:membrane"/>
    <property type="evidence" value="ECO:0007669"/>
    <property type="project" value="InterPro"/>
</dbReference>
<dbReference type="EMBL" id="WHZX01000004">
    <property type="protein sequence ID" value="NEG71855.1"/>
    <property type="molecule type" value="Genomic_DNA"/>
</dbReference>
<keyword evidence="1" id="KW-0472">Membrane</keyword>
<dbReference type="OrthoDB" id="3228207at2"/>